<dbReference type="EMBL" id="JAACNO010001839">
    <property type="protein sequence ID" value="KAF4137303.1"/>
    <property type="molecule type" value="Genomic_DNA"/>
</dbReference>
<gene>
    <name evidence="2" type="ORF">GN244_ATG04091</name>
    <name evidence="3" type="ORF">GN958_ATG13503</name>
</gene>
<comment type="caution">
    <text evidence="2">The sequence shown here is derived from an EMBL/GenBank/DDBJ whole genome shotgun (WGS) entry which is preliminary data.</text>
</comment>
<evidence type="ECO:0000313" key="4">
    <source>
        <dbReference type="Proteomes" id="UP000602510"/>
    </source>
</evidence>
<keyword evidence="4" id="KW-1185">Reference proteome</keyword>
<sequence>MPVVPAKRLADASSKKPAKKKKTKKQLTEVASARRREMAASDKVWGHQKSSGACEFEANNVCGT</sequence>
<evidence type="ECO:0000313" key="3">
    <source>
        <dbReference type="EMBL" id="KAF4137303.1"/>
    </source>
</evidence>
<accession>A0A833THT7</accession>
<dbReference type="AlphaFoldDB" id="A0A833THT7"/>
<feature type="compositionally biased region" description="Basic residues" evidence="1">
    <location>
        <begin position="16"/>
        <end position="25"/>
    </location>
</feature>
<reference evidence="2" key="1">
    <citation type="submission" date="2020-04" db="EMBL/GenBank/DDBJ databases">
        <title>Hybrid Assembly of Korean Phytophthora infestans isolates.</title>
        <authorList>
            <person name="Prokchorchik M."/>
            <person name="Lee Y."/>
            <person name="Seo J."/>
            <person name="Cho J.-H."/>
            <person name="Park Y.-E."/>
            <person name="Jang D.-C."/>
            <person name="Im J.-S."/>
            <person name="Choi J.-G."/>
            <person name="Park H.-J."/>
            <person name="Lee G.-B."/>
            <person name="Lee Y.-G."/>
            <person name="Hong S.-Y."/>
            <person name="Cho K."/>
            <person name="Sohn K.H."/>
        </authorList>
    </citation>
    <scope>NUCLEOTIDE SEQUENCE</scope>
    <source>
        <strain evidence="2">KR_1_A1</strain>
        <strain evidence="3">KR_2_A2</strain>
    </source>
</reference>
<name>A0A833THT7_PHYIN</name>
<evidence type="ECO:0000313" key="2">
    <source>
        <dbReference type="EMBL" id="KAF4043559.1"/>
    </source>
</evidence>
<protein>
    <submittedName>
        <fullName evidence="2">Uncharacterized protein</fullName>
    </submittedName>
</protein>
<dbReference type="EMBL" id="WSZM01000082">
    <property type="protein sequence ID" value="KAF4043559.1"/>
    <property type="molecule type" value="Genomic_DNA"/>
</dbReference>
<feature type="region of interest" description="Disordered" evidence="1">
    <location>
        <begin position="1"/>
        <end position="50"/>
    </location>
</feature>
<evidence type="ECO:0000256" key="1">
    <source>
        <dbReference type="SAM" id="MobiDB-lite"/>
    </source>
</evidence>
<proteinExistence type="predicted"/>
<dbReference type="Proteomes" id="UP000602510">
    <property type="component" value="Unassembled WGS sequence"/>
</dbReference>
<organism evidence="2 4">
    <name type="scientific">Phytophthora infestans</name>
    <name type="common">Potato late blight agent</name>
    <name type="synonym">Botrytis infestans</name>
    <dbReference type="NCBI Taxonomy" id="4787"/>
    <lineage>
        <taxon>Eukaryota</taxon>
        <taxon>Sar</taxon>
        <taxon>Stramenopiles</taxon>
        <taxon>Oomycota</taxon>
        <taxon>Peronosporomycetes</taxon>
        <taxon>Peronosporales</taxon>
        <taxon>Peronosporaceae</taxon>
        <taxon>Phytophthora</taxon>
    </lineage>
</organism>
<dbReference type="Proteomes" id="UP000704712">
    <property type="component" value="Unassembled WGS sequence"/>
</dbReference>